<evidence type="ECO:0000256" key="3">
    <source>
        <dbReference type="ARBA" id="ARBA00022741"/>
    </source>
</evidence>
<evidence type="ECO:0000256" key="1">
    <source>
        <dbReference type="ARBA" id="ARBA00005417"/>
    </source>
</evidence>
<feature type="domain" description="ABC transporter" evidence="5">
    <location>
        <begin position="18"/>
        <end position="269"/>
    </location>
</feature>
<evidence type="ECO:0000256" key="4">
    <source>
        <dbReference type="ARBA" id="ARBA00022840"/>
    </source>
</evidence>
<keyword evidence="7" id="KW-1185">Reference proteome</keyword>
<dbReference type="PROSITE" id="PS50893">
    <property type="entry name" value="ABC_TRANSPORTER_2"/>
    <property type="match status" value="1"/>
</dbReference>
<dbReference type="GO" id="GO:0005524">
    <property type="term" value="F:ATP binding"/>
    <property type="evidence" value="ECO:0007669"/>
    <property type="project" value="UniProtKB-KW"/>
</dbReference>
<dbReference type="SMART" id="SM00382">
    <property type="entry name" value="AAA"/>
    <property type="match status" value="1"/>
</dbReference>
<evidence type="ECO:0000256" key="2">
    <source>
        <dbReference type="ARBA" id="ARBA00022448"/>
    </source>
</evidence>
<dbReference type="InterPro" id="IPR003439">
    <property type="entry name" value="ABC_transporter-like_ATP-bd"/>
</dbReference>
<evidence type="ECO:0000313" key="6">
    <source>
        <dbReference type="EMBL" id="MBE9141774.1"/>
    </source>
</evidence>
<name>A0ABR9U5P8_9CYAN</name>
<protein>
    <submittedName>
        <fullName evidence="6">Dipeptide ABC transporter ATP-binding protein</fullName>
    </submittedName>
</protein>
<dbReference type="SUPFAM" id="SSF52540">
    <property type="entry name" value="P-loop containing nucleoside triphosphate hydrolases"/>
    <property type="match status" value="1"/>
</dbReference>
<comment type="similarity">
    <text evidence="1">Belongs to the ABC transporter superfamily.</text>
</comment>
<dbReference type="InterPro" id="IPR013563">
    <property type="entry name" value="Oligopep_ABC_C"/>
</dbReference>
<dbReference type="PANTHER" id="PTHR43776:SF7">
    <property type="entry name" value="D,D-DIPEPTIDE TRANSPORT ATP-BINDING PROTEIN DDPF-RELATED"/>
    <property type="match status" value="1"/>
</dbReference>
<reference evidence="6 7" key="1">
    <citation type="submission" date="2020-10" db="EMBL/GenBank/DDBJ databases">
        <authorList>
            <person name="Castelo-Branco R."/>
            <person name="Eusebio N."/>
            <person name="Adriana R."/>
            <person name="Vieira A."/>
            <person name="Brugerolle De Fraissinette N."/>
            <person name="Rezende De Castro R."/>
            <person name="Schneider M.P."/>
            <person name="Vasconcelos V."/>
            <person name="Leao P.N."/>
        </authorList>
    </citation>
    <scope>NUCLEOTIDE SEQUENCE [LARGE SCALE GENOMIC DNA]</scope>
    <source>
        <strain evidence="6 7">LEGE 06226</strain>
    </source>
</reference>
<evidence type="ECO:0000313" key="7">
    <source>
        <dbReference type="Proteomes" id="UP000640725"/>
    </source>
</evidence>
<organism evidence="6 7">
    <name type="scientific">Planktothrix mougeotii LEGE 06226</name>
    <dbReference type="NCBI Taxonomy" id="1828728"/>
    <lineage>
        <taxon>Bacteria</taxon>
        <taxon>Bacillati</taxon>
        <taxon>Cyanobacteriota</taxon>
        <taxon>Cyanophyceae</taxon>
        <taxon>Oscillatoriophycideae</taxon>
        <taxon>Oscillatoriales</taxon>
        <taxon>Microcoleaceae</taxon>
        <taxon>Planktothrix</taxon>
    </lineage>
</organism>
<dbReference type="InterPro" id="IPR017871">
    <property type="entry name" value="ABC_transporter-like_CS"/>
</dbReference>
<accession>A0ABR9U5P8</accession>
<dbReference type="NCBIfam" id="TIGR01727">
    <property type="entry name" value="oligo_HPY"/>
    <property type="match status" value="1"/>
</dbReference>
<dbReference type="InterPro" id="IPR027417">
    <property type="entry name" value="P-loop_NTPase"/>
</dbReference>
<dbReference type="EMBL" id="JADEWU010000001">
    <property type="protein sequence ID" value="MBE9141774.1"/>
    <property type="molecule type" value="Genomic_DNA"/>
</dbReference>
<keyword evidence="2" id="KW-0813">Transport</keyword>
<dbReference type="Pfam" id="PF08352">
    <property type="entry name" value="oligo_HPY"/>
    <property type="match status" value="1"/>
</dbReference>
<dbReference type="NCBIfam" id="NF008453">
    <property type="entry name" value="PRK11308.1"/>
    <property type="match status" value="1"/>
</dbReference>
<dbReference type="Pfam" id="PF00005">
    <property type="entry name" value="ABC_tran"/>
    <property type="match status" value="1"/>
</dbReference>
<dbReference type="PROSITE" id="PS00211">
    <property type="entry name" value="ABC_TRANSPORTER_1"/>
    <property type="match status" value="1"/>
</dbReference>
<dbReference type="InterPro" id="IPR003593">
    <property type="entry name" value="AAA+_ATPase"/>
</dbReference>
<dbReference type="Gene3D" id="3.40.50.300">
    <property type="entry name" value="P-loop containing nucleotide triphosphate hydrolases"/>
    <property type="match status" value="1"/>
</dbReference>
<dbReference type="RefSeq" id="WP_193867568.1">
    <property type="nucleotide sequence ID" value="NZ_JADEWU010000001.1"/>
</dbReference>
<evidence type="ECO:0000259" key="5">
    <source>
        <dbReference type="PROSITE" id="PS50893"/>
    </source>
</evidence>
<keyword evidence="3" id="KW-0547">Nucleotide-binding</keyword>
<dbReference type="InterPro" id="IPR050319">
    <property type="entry name" value="ABC_transp_ATP-bind"/>
</dbReference>
<dbReference type="Proteomes" id="UP000640725">
    <property type="component" value="Unassembled WGS sequence"/>
</dbReference>
<dbReference type="CDD" id="cd03257">
    <property type="entry name" value="ABC_NikE_OppD_transporters"/>
    <property type="match status" value="1"/>
</dbReference>
<sequence>MITSDKNLKSDPKNSFLIRVENLQKHFPVMQGILLQHQVGAIKAVDGVTFDIQRGETLSLVGESGCGKSTTGRLILQLTRPTDGKIYFENTDLTSLTEKELHPFRRKMQMIFQDPYSSLNPRMTVGKIISEPLIIHQLADSKTAQNRVKELLELVGLNSDLINRYPHEFSGGQQQRIGIARALAMNPDFIVCDEPIAALDVSIQAQVINLMQNLQKTLGLTYLFIAHDLSVVRHISDRIAVMYLGKIVEISDRISLYENPLHPYTQALLSAVPIPDPELEAKRQRILLTGEVPSPMNPPTGCRFCSRCPAVIEQCHLEEPLLKDIGSNHYVACHLVNIPCPPFVIRNS</sequence>
<comment type="caution">
    <text evidence="6">The sequence shown here is derived from an EMBL/GenBank/DDBJ whole genome shotgun (WGS) entry which is preliminary data.</text>
</comment>
<gene>
    <name evidence="6" type="ORF">IQ236_00875</name>
</gene>
<keyword evidence="4 6" id="KW-0067">ATP-binding</keyword>
<proteinExistence type="inferred from homology"/>
<dbReference type="PANTHER" id="PTHR43776">
    <property type="entry name" value="TRANSPORT ATP-BINDING PROTEIN"/>
    <property type="match status" value="1"/>
</dbReference>